<keyword evidence="1" id="KW-0175">Coiled coil</keyword>
<comment type="caution">
    <text evidence="5">The sequence shown here is derived from an EMBL/GenBank/DDBJ whole genome shotgun (WGS) entry which is preliminary data.</text>
</comment>
<dbReference type="Pfam" id="PF25597">
    <property type="entry name" value="SH3_retrovirus"/>
    <property type="match status" value="2"/>
</dbReference>
<dbReference type="InterPro" id="IPR013103">
    <property type="entry name" value="RVT_2"/>
</dbReference>
<feature type="compositionally biased region" description="Low complexity" evidence="2">
    <location>
        <begin position="715"/>
        <end position="724"/>
    </location>
</feature>
<feature type="compositionally biased region" description="Pro residues" evidence="2">
    <location>
        <begin position="730"/>
        <end position="750"/>
    </location>
</feature>
<evidence type="ECO:0000259" key="4">
    <source>
        <dbReference type="Pfam" id="PF25597"/>
    </source>
</evidence>
<feature type="region of interest" description="Disordered" evidence="2">
    <location>
        <begin position="715"/>
        <end position="754"/>
    </location>
</feature>
<dbReference type="PANTHER" id="PTHR11439">
    <property type="entry name" value="GAG-POL-RELATED RETROTRANSPOSON"/>
    <property type="match status" value="1"/>
</dbReference>
<feature type="coiled-coil region" evidence="1">
    <location>
        <begin position="1022"/>
        <end position="1049"/>
    </location>
</feature>
<organism evidence="5">
    <name type="scientific">Tanacetum cinerariifolium</name>
    <name type="common">Dalmatian daisy</name>
    <name type="synonym">Chrysanthemum cinerariifolium</name>
    <dbReference type="NCBI Taxonomy" id="118510"/>
    <lineage>
        <taxon>Eukaryota</taxon>
        <taxon>Viridiplantae</taxon>
        <taxon>Streptophyta</taxon>
        <taxon>Embryophyta</taxon>
        <taxon>Tracheophyta</taxon>
        <taxon>Spermatophyta</taxon>
        <taxon>Magnoliopsida</taxon>
        <taxon>eudicotyledons</taxon>
        <taxon>Gunneridae</taxon>
        <taxon>Pentapetalae</taxon>
        <taxon>asterids</taxon>
        <taxon>campanulids</taxon>
        <taxon>Asterales</taxon>
        <taxon>Asteraceae</taxon>
        <taxon>Asteroideae</taxon>
        <taxon>Anthemideae</taxon>
        <taxon>Anthemidinae</taxon>
        <taxon>Tanacetum</taxon>
    </lineage>
</organism>
<proteinExistence type="predicted"/>
<accession>A0A6L2LKU1</accession>
<evidence type="ECO:0000256" key="2">
    <source>
        <dbReference type="SAM" id="MobiDB-lite"/>
    </source>
</evidence>
<feature type="domain" description="Reverse transcriptase Ty1/copia-type" evidence="3">
    <location>
        <begin position="492"/>
        <end position="574"/>
    </location>
</feature>
<feature type="region of interest" description="Disordered" evidence="2">
    <location>
        <begin position="220"/>
        <end position="252"/>
    </location>
</feature>
<gene>
    <name evidence="5" type="ORF">Tci_033130</name>
</gene>
<feature type="region of interest" description="Disordered" evidence="2">
    <location>
        <begin position="1235"/>
        <end position="1254"/>
    </location>
</feature>
<dbReference type="Pfam" id="PF07727">
    <property type="entry name" value="RVT_2"/>
    <property type="match status" value="1"/>
</dbReference>
<name>A0A6L2LKU1_TANCI</name>
<dbReference type="CDD" id="cd09272">
    <property type="entry name" value="RNase_HI_RT_Ty1"/>
    <property type="match status" value="1"/>
</dbReference>
<evidence type="ECO:0000313" key="5">
    <source>
        <dbReference type="EMBL" id="GEU61152.1"/>
    </source>
</evidence>
<dbReference type="InterPro" id="IPR057670">
    <property type="entry name" value="SH3_retrovirus"/>
</dbReference>
<sequence length="1344" mass="149838">MTDYLLWDVILNCDSPVPTRVIEGLSFKSLDQIHERLQKLISKLEILGESLSQEDINLNLKIYEAEVKSSSSASTSRQNIAFESSQTTDNTNEPVSAVANVFAASVKIPVSALPNVDTLSNDVIYYFFACQSNSPQLDNDDLKQIEVDDLKEMDLKWPSVKSVETSILAANHETTIPKPKSHGNSRNRKACFVLLTKSKLVPLTAARQVTNVVSPTNVTRPRQAKTVATKPYSPPRRNINHKPSPKASTFPPKGNWVWKPKCPILDHVSRNTNALITLKRFDYNDALGRSKVLVTKPQNKTPYELLLGRTPSIGLMRPFGCPVTILSTLDPLGKFNGKANEGFLAGYSVSSKAFRVFNSKTHIVQETLHINFLENKPNVVGSGPTWLFDIDTLTKTMNYQPVTAGNQSNPSACIQEQFDAKKAGEENVQQYVLFPLWSSGSKNPQNTNDDATFGDKKHEFEGEKPESEVYVSPSSKFEDFSNNSINEVNADDYPVLAVGIEDPDYPDKIYKVVKALYGLHQAPRSWYETLATYLLENGFQRGKIDQTLFIKKQKVDILLVQIYVDDIIFDGKLASTPIDTEKPLLKDPDVAYSDSDYAGASLDRKSTAGGCQFLGCRLISWQCKKHTVVATSSTEANLVRNVDSSTKFYMYPQFLQLMIRAQVGDLSSHSTKYSSLALKQKVFANMRRVEKGFYGVERPLFEGMIVAQQADDVADEGAAGVDVDTSQVIPTPPPSPNAQPPSPQQQPQPSQPSHDVEISMDLLHTLLETCTTLTRRVKHLEQDKIAQTLEITKVESSKDTIMDDVSKQEEIIANMDADEDVTLKDVAAVANIDVDEDVTLKDVAAVAKEVEVEKADEIEKNANDDELEPAELKEVVEVVTTAKLMTEVVTAASATITAATTPITAATLTATPSATGRRKGVVIRDPEETATPSIIIHSEPKSKDKGKGIMVEEPKPLKKQAQIKQDDAYARELERKPQTEAQARKNMMIYPRNMAGFKMDYFKGMSYNDIRSIFEKYFNSNVAFLEKTKEQMEEEDNKALKRASESQAKKAERSISWMKSKGQKLETVRIPWSAYHNIYNYTDDLASREKISTNKIYFGSNAQQCQIKDAKANIGIFVGYTPAKKAFIIYNKRTQIIIETIHVTFDKLTTLASEQFSSGPGLQCITPATSSLGLVPNTVSQQHCIPPNRDDWDHLFQPMFDEYFNPPTISVSPVPVAVAPRAVDLVDSLVSTSIDQDAPSTSIPSTLEQEHSRSISQGSSSNVLQIYTLFEHLRGTKDHPIANVIEYPSRSVSTRKKLQIDTMWCFFDAFLTSVEPKNFKQAIIERSWIDAMQEEINEIKRIQV</sequence>
<evidence type="ECO:0000259" key="3">
    <source>
        <dbReference type="Pfam" id="PF07727"/>
    </source>
</evidence>
<evidence type="ECO:0000256" key="1">
    <source>
        <dbReference type="SAM" id="Coils"/>
    </source>
</evidence>
<dbReference type="PANTHER" id="PTHR11439:SF509">
    <property type="entry name" value="RNA-DIRECTED DNA POLYMERASE"/>
    <property type="match status" value="1"/>
</dbReference>
<feature type="domain" description="Retroviral polymerase SH3-like" evidence="4">
    <location>
        <begin position="331"/>
        <end position="376"/>
    </location>
</feature>
<feature type="compositionally biased region" description="Polar residues" evidence="2">
    <location>
        <begin position="1235"/>
        <end position="1247"/>
    </location>
</feature>
<protein>
    <submittedName>
        <fullName evidence="5">Putative ribonuclease H-like domain-containing protein</fullName>
    </submittedName>
</protein>
<reference evidence="5" key="1">
    <citation type="journal article" date="2019" name="Sci. Rep.">
        <title>Draft genome of Tanacetum cinerariifolium, the natural source of mosquito coil.</title>
        <authorList>
            <person name="Yamashiro T."/>
            <person name="Shiraishi A."/>
            <person name="Satake H."/>
            <person name="Nakayama K."/>
        </authorList>
    </citation>
    <scope>NUCLEOTIDE SEQUENCE</scope>
</reference>
<dbReference type="EMBL" id="BKCJ010004457">
    <property type="protein sequence ID" value="GEU61152.1"/>
    <property type="molecule type" value="Genomic_DNA"/>
</dbReference>
<feature type="domain" description="Retroviral polymerase SH3-like" evidence="4">
    <location>
        <begin position="1109"/>
        <end position="1149"/>
    </location>
</feature>